<evidence type="ECO:0000313" key="2">
    <source>
        <dbReference type="Proteomes" id="UP000070549"/>
    </source>
</evidence>
<proteinExistence type="predicted"/>
<gene>
    <name evidence="1" type="ORF">AKJ49_02155</name>
</gene>
<dbReference type="Proteomes" id="UP000070549">
    <property type="component" value="Unassembled WGS sequence"/>
</dbReference>
<organism evidence="1 2">
    <name type="scientific">candidate division MSBL1 archaeon SCGC-AAA382A03</name>
    <dbReference type="NCBI Taxonomy" id="1698278"/>
    <lineage>
        <taxon>Archaea</taxon>
        <taxon>Methanobacteriati</taxon>
        <taxon>Methanobacteriota</taxon>
        <taxon>candidate division MSBL1</taxon>
    </lineage>
</organism>
<accession>A0A133VD93</accession>
<comment type="caution">
    <text evidence="1">The sequence shown here is derived from an EMBL/GenBank/DDBJ whole genome shotgun (WGS) entry which is preliminary data.</text>
</comment>
<evidence type="ECO:0000313" key="1">
    <source>
        <dbReference type="EMBL" id="KXB04387.1"/>
    </source>
</evidence>
<keyword evidence="2" id="KW-1185">Reference proteome</keyword>
<protein>
    <submittedName>
        <fullName evidence="1">Uncharacterized protein</fullName>
    </submittedName>
</protein>
<reference evidence="1 2" key="1">
    <citation type="journal article" date="2016" name="Sci. Rep.">
        <title>Metabolic traits of an uncultured archaeal lineage -MSBL1- from brine pools of the Red Sea.</title>
        <authorList>
            <person name="Mwirichia R."/>
            <person name="Alam I."/>
            <person name="Rashid M."/>
            <person name="Vinu M."/>
            <person name="Ba-Alawi W."/>
            <person name="Anthony Kamau A."/>
            <person name="Kamanda Ngugi D."/>
            <person name="Goker M."/>
            <person name="Klenk H.P."/>
            <person name="Bajic V."/>
            <person name="Stingl U."/>
        </authorList>
    </citation>
    <scope>NUCLEOTIDE SEQUENCE [LARGE SCALE GENOMIC DNA]</scope>
    <source>
        <strain evidence="1">SCGC-AAA382A03</strain>
    </source>
</reference>
<dbReference type="EMBL" id="LHYC01000069">
    <property type="protein sequence ID" value="KXB04387.1"/>
    <property type="molecule type" value="Genomic_DNA"/>
</dbReference>
<name>A0A133VD93_9EURY</name>
<sequence length="221" mass="25844">MFTQGEYIAYKEIEEPSRIGVRWNRGYEPIPIGINKKLVKDVYEFLGQIPELLQEDLPPKLLKKFKTSVSWIGRSIDEKDSDIRIIYLSTALESILTTRSDRKKGETLAYRMMLLNSKVDEPFILPSKVLWIYELRSKIIHGSRLGIATQSEYHTLRKVAIETLIYSLGIIRKKEMKKHSQFINFLESSDKVSEVLAWLKEQDDKYSENIKDQLETNLEEN</sequence>
<dbReference type="AlphaFoldDB" id="A0A133VD93"/>